<evidence type="ECO:0000256" key="1">
    <source>
        <dbReference type="SAM" id="MobiDB-lite"/>
    </source>
</evidence>
<reference evidence="2 3" key="1">
    <citation type="submission" date="2019-09" db="EMBL/GenBank/DDBJ databases">
        <title>YIM 132548 draft genome.</title>
        <authorList>
            <person name="Jiang L."/>
        </authorList>
    </citation>
    <scope>NUCLEOTIDE SEQUENCE [LARGE SCALE GENOMIC DNA]</scope>
    <source>
        <strain evidence="2 3">YIM 132548</strain>
    </source>
</reference>
<dbReference type="Proteomes" id="UP000441523">
    <property type="component" value="Unassembled WGS sequence"/>
</dbReference>
<feature type="region of interest" description="Disordered" evidence="1">
    <location>
        <begin position="102"/>
        <end position="188"/>
    </location>
</feature>
<feature type="compositionally biased region" description="Pro residues" evidence="1">
    <location>
        <begin position="106"/>
        <end position="118"/>
    </location>
</feature>
<accession>A0A6N6MXH7</accession>
<feature type="region of interest" description="Disordered" evidence="1">
    <location>
        <begin position="1"/>
        <end position="27"/>
    </location>
</feature>
<sequence>MSGDAEPLDERRVPEIASSAPTADERERLREQIRAEIARRRPRGVALRTLQLLAEAASEPVADAPNYRIIDRTGAPRLRQPDSGPPVAMTLADLVDEIEGRHPALFLPPEPPPAPAPEPAATESLREPRKGLGKGFGKGLGRGFGQGLGWGGGRQDGQATAPPPAAPAEPAPEGGPAPASTGDEVRAATARFVETQSVLAKSLAADSAARGRAFAATAAGGVASLRERLRGARDAMRPAPAGPGAAEAAPRPGLGGTLRETGQLWAGGLSGLVERLRERASPETSDQLRRRWLVGAVAAAVLAVGAAALVTAGREPSGVTSESGTPPAAPPASGGAPATPPAAETEARTPAEGSAAPAAAPPAANPNEIAGPVEVIDTATLRIGGRLVHLFGVEWVRGGQAEELTRYLAGRTVACQPVTGSQNVLCQVDGRDLSEVVLFNGGGRASPEATPDLVAAEDHARSERLGVWKR</sequence>
<dbReference type="AlphaFoldDB" id="A0A6N6MXH7"/>
<protein>
    <submittedName>
        <fullName evidence="2">Nuclease</fullName>
    </submittedName>
</protein>
<feature type="compositionally biased region" description="Pro residues" evidence="1">
    <location>
        <begin position="161"/>
        <end position="175"/>
    </location>
</feature>
<proteinExistence type="predicted"/>
<organism evidence="2 3">
    <name type="scientific">Methylobacterium planeticum</name>
    <dbReference type="NCBI Taxonomy" id="2615211"/>
    <lineage>
        <taxon>Bacteria</taxon>
        <taxon>Pseudomonadati</taxon>
        <taxon>Pseudomonadota</taxon>
        <taxon>Alphaproteobacteria</taxon>
        <taxon>Hyphomicrobiales</taxon>
        <taxon>Methylobacteriaceae</taxon>
        <taxon>Methylobacterium</taxon>
    </lineage>
</organism>
<feature type="region of interest" description="Disordered" evidence="1">
    <location>
        <begin position="315"/>
        <end position="367"/>
    </location>
</feature>
<evidence type="ECO:0000313" key="3">
    <source>
        <dbReference type="Proteomes" id="UP000441523"/>
    </source>
</evidence>
<comment type="caution">
    <text evidence="2">The sequence shown here is derived from an EMBL/GenBank/DDBJ whole genome shotgun (WGS) entry which is preliminary data.</text>
</comment>
<evidence type="ECO:0000313" key="2">
    <source>
        <dbReference type="EMBL" id="KAB1075791.1"/>
    </source>
</evidence>
<dbReference type="SUPFAM" id="SSF50199">
    <property type="entry name" value="Staphylococcal nuclease"/>
    <property type="match status" value="1"/>
</dbReference>
<dbReference type="EMBL" id="VZZJ01000002">
    <property type="protein sequence ID" value="KAB1075791.1"/>
    <property type="molecule type" value="Genomic_DNA"/>
</dbReference>
<name>A0A6N6MXH7_9HYPH</name>
<keyword evidence="3" id="KW-1185">Reference proteome</keyword>
<dbReference type="InterPro" id="IPR035437">
    <property type="entry name" value="SNase_OB-fold_sf"/>
</dbReference>
<gene>
    <name evidence="2" type="ORF">F6X51_02555</name>
</gene>
<feature type="compositionally biased region" description="Gly residues" evidence="1">
    <location>
        <begin position="133"/>
        <end position="155"/>
    </location>
</feature>
<feature type="compositionally biased region" description="Low complexity" evidence="1">
    <location>
        <begin position="321"/>
        <end position="358"/>
    </location>
</feature>